<evidence type="ECO:0000313" key="3">
    <source>
        <dbReference type="EMBL" id="ABZ78749.1"/>
    </source>
</evidence>
<dbReference type="SUPFAM" id="SSF53756">
    <property type="entry name" value="UDP-Glycosyltransferase/glycogen phosphorylase"/>
    <property type="match status" value="1"/>
</dbReference>
<accession>B0TNL7</accession>
<dbReference type="STRING" id="458817.Shal_4209"/>
<organism evidence="3 4">
    <name type="scientific">Shewanella halifaxensis (strain HAW-EB4)</name>
    <dbReference type="NCBI Taxonomy" id="458817"/>
    <lineage>
        <taxon>Bacteria</taxon>
        <taxon>Pseudomonadati</taxon>
        <taxon>Pseudomonadota</taxon>
        <taxon>Gammaproteobacteria</taxon>
        <taxon>Alteromonadales</taxon>
        <taxon>Shewanellaceae</taxon>
        <taxon>Shewanella</taxon>
    </lineage>
</organism>
<dbReference type="RefSeq" id="WP_012279253.1">
    <property type="nucleotide sequence ID" value="NC_010334.1"/>
</dbReference>
<keyword evidence="3" id="KW-0808">Transferase</keyword>
<dbReference type="Gene3D" id="3.40.50.2000">
    <property type="entry name" value="Glycogen Phosphorylase B"/>
    <property type="match status" value="2"/>
</dbReference>
<feature type="domain" description="Glycosyltransferase subfamily 4-like N-terminal" evidence="2">
    <location>
        <begin position="13"/>
        <end position="179"/>
    </location>
</feature>
<dbReference type="OrthoDB" id="4611853at2"/>
<dbReference type="PANTHER" id="PTHR12526:SF638">
    <property type="entry name" value="SPORE COAT PROTEIN SA"/>
    <property type="match status" value="1"/>
</dbReference>
<protein>
    <submittedName>
        <fullName evidence="3">Glycosyl transferase group 1</fullName>
    </submittedName>
</protein>
<dbReference type="GO" id="GO:0016757">
    <property type="term" value="F:glycosyltransferase activity"/>
    <property type="evidence" value="ECO:0007669"/>
    <property type="project" value="InterPro"/>
</dbReference>
<dbReference type="CAZy" id="GT4">
    <property type="family name" value="Glycosyltransferase Family 4"/>
</dbReference>
<dbReference type="GO" id="GO:1901135">
    <property type="term" value="P:carbohydrate derivative metabolic process"/>
    <property type="evidence" value="ECO:0007669"/>
    <property type="project" value="UniProtKB-ARBA"/>
</dbReference>
<dbReference type="Pfam" id="PF00534">
    <property type="entry name" value="Glycos_transf_1"/>
    <property type="match status" value="1"/>
</dbReference>
<proteinExistence type="predicted"/>
<dbReference type="Proteomes" id="UP000001317">
    <property type="component" value="Chromosome"/>
</dbReference>
<dbReference type="PANTHER" id="PTHR12526">
    <property type="entry name" value="GLYCOSYLTRANSFERASE"/>
    <property type="match status" value="1"/>
</dbReference>
<dbReference type="Pfam" id="PF13439">
    <property type="entry name" value="Glyco_transf_4"/>
    <property type="match status" value="1"/>
</dbReference>
<reference evidence="3" key="1">
    <citation type="submission" date="2008-01" db="EMBL/GenBank/DDBJ databases">
        <title>Complete sequence of Shewanella halifaxensis HAW-EB4.</title>
        <authorList>
            <consortium name="US DOE Joint Genome Institute"/>
            <person name="Copeland A."/>
            <person name="Lucas S."/>
            <person name="Lapidus A."/>
            <person name="Glavina del Rio T."/>
            <person name="Dalin E."/>
            <person name="Tice H."/>
            <person name="Bruce D."/>
            <person name="Goodwin L."/>
            <person name="Pitluck S."/>
            <person name="Sims D."/>
            <person name="Brettin T."/>
            <person name="Detter J.C."/>
            <person name="Han C."/>
            <person name="Kuske C.R."/>
            <person name="Schmutz J."/>
            <person name="Larimer F."/>
            <person name="Land M."/>
            <person name="Hauser L."/>
            <person name="Kyrpides N."/>
            <person name="Kim E."/>
            <person name="Zhao J.-S."/>
            <person name="Richardson P."/>
        </authorList>
    </citation>
    <scope>NUCLEOTIDE SEQUENCE [LARGE SCALE GENOMIC DNA]</scope>
    <source>
        <strain evidence="3">HAW-EB4</strain>
    </source>
</reference>
<feature type="domain" description="Glycosyl transferase family 1" evidence="1">
    <location>
        <begin position="191"/>
        <end position="338"/>
    </location>
</feature>
<evidence type="ECO:0000313" key="4">
    <source>
        <dbReference type="Proteomes" id="UP000001317"/>
    </source>
</evidence>
<dbReference type="KEGG" id="shl:Shal_4209"/>
<dbReference type="AlphaFoldDB" id="B0TNL7"/>
<dbReference type="HOGENOM" id="CLU_009583_0_0_6"/>
<dbReference type="eggNOG" id="COG0438">
    <property type="taxonomic scope" value="Bacteria"/>
</dbReference>
<evidence type="ECO:0000259" key="2">
    <source>
        <dbReference type="Pfam" id="PF13439"/>
    </source>
</evidence>
<gene>
    <name evidence="3" type="ordered locus">Shal_4209</name>
</gene>
<dbReference type="CDD" id="cd03811">
    <property type="entry name" value="GT4_GT28_WabH-like"/>
    <property type="match status" value="1"/>
</dbReference>
<dbReference type="EMBL" id="CP000931">
    <property type="protein sequence ID" value="ABZ78749.1"/>
    <property type="molecule type" value="Genomic_DNA"/>
</dbReference>
<dbReference type="InterPro" id="IPR001296">
    <property type="entry name" value="Glyco_trans_1"/>
</dbReference>
<dbReference type="InterPro" id="IPR028098">
    <property type="entry name" value="Glyco_trans_4-like_N"/>
</dbReference>
<evidence type="ECO:0000259" key="1">
    <source>
        <dbReference type="Pfam" id="PF00534"/>
    </source>
</evidence>
<name>B0TNL7_SHEHH</name>
<sequence>MRIAIAIDSLAGGGAEKVMLTLAKEFTEMGHEPHFLVMTDSVAFDIPNGLPVHVCFASKDRDLKRSWHLAPAVKKLTNKIRSIEQEVGKFDLVLSNLDKTNRLMVKTKVSPLFVVVHASVEEELTRHAKLGPFAYLKKLWAKKALNGQHLVTVSEGIANEILQTKRIEPTSIRCIYNPFEFEDINALSQQESQGIPDSDYLIHIGRYVKQKRHDVLFQSISQMESQIPVVLLCHNPKKALKAAKKFGVGHRVIIPGFQSNPFPWIKNAKALVLSSDFEGLPTVLIESLACGTPVVSTDCPHGPKEIMTGELARFLVPRRDPKALASKLDEVLLSPPSLAEVDILAKVQAARIAQEYLALVK</sequence>
<keyword evidence="4" id="KW-1185">Reference proteome</keyword>